<dbReference type="Gene3D" id="2.30.30.140">
    <property type="match status" value="1"/>
</dbReference>
<dbReference type="AlphaFoldDB" id="A0A9J6P962"/>
<dbReference type="Pfam" id="PF01455">
    <property type="entry name" value="HupF_HypC"/>
    <property type="match status" value="1"/>
</dbReference>
<dbReference type="NCBIfam" id="TIGR00074">
    <property type="entry name" value="hypC_hupF"/>
    <property type="match status" value="1"/>
</dbReference>
<name>A0A9J6P962_9CLOT</name>
<evidence type="ECO:0000313" key="3">
    <source>
        <dbReference type="EMBL" id="MCM1992676.1"/>
    </source>
</evidence>
<keyword evidence="4" id="KW-1185">Reference proteome</keyword>
<dbReference type="GO" id="GO:0005506">
    <property type="term" value="F:iron ion binding"/>
    <property type="evidence" value="ECO:0007669"/>
    <property type="project" value="TreeGrafter"/>
</dbReference>
<dbReference type="InterPro" id="IPR019812">
    <property type="entry name" value="Hydgase_assmbl_chp_CS"/>
</dbReference>
<dbReference type="InterPro" id="IPR001109">
    <property type="entry name" value="Hydrogenase_HupF/HypC"/>
</dbReference>
<evidence type="ECO:0000256" key="2">
    <source>
        <dbReference type="SAM" id="Coils"/>
    </source>
</evidence>
<protein>
    <submittedName>
        <fullName evidence="3">HypC/HybG/HupF family hydrogenase formation chaperone</fullName>
    </submittedName>
</protein>
<gene>
    <name evidence="3" type="ORF">KDK92_23415</name>
</gene>
<dbReference type="GO" id="GO:1902670">
    <property type="term" value="F:carbon dioxide binding"/>
    <property type="evidence" value="ECO:0007669"/>
    <property type="project" value="TreeGrafter"/>
</dbReference>
<keyword evidence="2" id="KW-0175">Coiled coil</keyword>
<feature type="coiled-coil region" evidence="2">
    <location>
        <begin position="51"/>
        <end position="78"/>
    </location>
</feature>
<evidence type="ECO:0000256" key="1">
    <source>
        <dbReference type="ARBA" id="ARBA00006018"/>
    </source>
</evidence>
<reference evidence="3" key="2">
    <citation type="submission" date="2021-04" db="EMBL/GenBank/DDBJ databases">
        <authorList>
            <person name="Dong X."/>
        </authorList>
    </citation>
    <scope>NUCLEOTIDE SEQUENCE</scope>
    <source>
        <strain evidence="3">ZWT</strain>
    </source>
</reference>
<evidence type="ECO:0000313" key="4">
    <source>
        <dbReference type="Proteomes" id="UP001056429"/>
    </source>
</evidence>
<proteinExistence type="inferred from homology"/>
<dbReference type="EMBL" id="JAGSOJ010000007">
    <property type="protein sequence ID" value="MCM1992676.1"/>
    <property type="molecule type" value="Genomic_DNA"/>
</dbReference>
<dbReference type="PANTHER" id="PTHR35177">
    <property type="entry name" value="HYDROGENASE MATURATION FACTOR HYBG"/>
    <property type="match status" value="1"/>
</dbReference>
<dbReference type="Proteomes" id="UP001056429">
    <property type="component" value="Unassembled WGS sequence"/>
</dbReference>
<comment type="similarity">
    <text evidence="1">Belongs to the HupF/HypC family.</text>
</comment>
<dbReference type="PROSITE" id="PS01097">
    <property type="entry name" value="HUPF_HYPC"/>
    <property type="match status" value="1"/>
</dbReference>
<accession>A0A9J6P962</accession>
<comment type="caution">
    <text evidence="3">The sequence shown here is derived from an EMBL/GenBank/DDBJ whole genome shotgun (WGS) entry which is preliminary data.</text>
</comment>
<dbReference type="RefSeq" id="WP_250861849.1">
    <property type="nucleotide sequence ID" value="NZ_JAGSOJ010000007.1"/>
</dbReference>
<organism evidence="3 4">
    <name type="scientific">Oceanirhabdus seepicola</name>
    <dbReference type="NCBI Taxonomy" id="2828781"/>
    <lineage>
        <taxon>Bacteria</taxon>
        <taxon>Bacillati</taxon>
        <taxon>Bacillota</taxon>
        <taxon>Clostridia</taxon>
        <taxon>Eubacteriales</taxon>
        <taxon>Clostridiaceae</taxon>
        <taxon>Oceanirhabdus</taxon>
    </lineage>
</organism>
<reference evidence="3" key="1">
    <citation type="journal article" date="2021" name="mSystems">
        <title>Bacteria and Archaea Synergistically Convert Glycine Betaine to Biogenic Methane in the Formosa Cold Seep of the South China Sea.</title>
        <authorList>
            <person name="Li L."/>
            <person name="Zhang W."/>
            <person name="Zhang S."/>
            <person name="Song L."/>
            <person name="Sun Q."/>
            <person name="Zhang H."/>
            <person name="Xiang H."/>
            <person name="Dong X."/>
        </authorList>
    </citation>
    <scope>NUCLEOTIDE SEQUENCE</scope>
    <source>
        <strain evidence="3">ZWT</strain>
    </source>
</reference>
<dbReference type="GO" id="GO:0051604">
    <property type="term" value="P:protein maturation"/>
    <property type="evidence" value="ECO:0007669"/>
    <property type="project" value="TreeGrafter"/>
</dbReference>
<dbReference type="SUPFAM" id="SSF159127">
    <property type="entry name" value="HupF/HypC-like"/>
    <property type="match status" value="1"/>
</dbReference>
<dbReference type="PANTHER" id="PTHR35177:SF2">
    <property type="entry name" value="HYDROGENASE MATURATION FACTOR HYBG"/>
    <property type="match status" value="1"/>
</dbReference>
<sequence>MCLGVPLKITEINDKNGIGEINGIIKKFRLDYLKEVNVGDYVMVHAGFAIERISQDTADEIKEALEELDEKIIELQKERR</sequence>
<dbReference type="PRINTS" id="PR00445">
    <property type="entry name" value="HUPFHYPC"/>
</dbReference>